<sequence>MQPLFILSSLSPAMINHEILSCCVNINHGMTLTFLLTL</sequence>
<comment type="caution">
    <text evidence="1">The sequence shown here is derived from an EMBL/GenBank/DDBJ whole genome shotgun (WGS) entry which is preliminary data.</text>
</comment>
<dbReference type="AlphaFoldDB" id="A0A559T4U7"/>
<gene>
    <name evidence="1" type="ORF">FHU10_2141</name>
</gene>
<reference evidence="1" key="2">
    <citation type="submission" date="2019-08" db="EMBL/GenBank/DDBJ databases">
        <title>Investigation of anaerobic lignin degradation for improved lignocellulosic biofuels.</title>
        <authorList>
            <person name="Deangelis K.PhD."/>
        </authorList>
    </citation>
    <scope>NUCLEOTIDE SEQUENCE [LARGE SCALE GENOMIC DNA]</scope>
    <source>
        <strain evidence="1">128R</strain>
    </source>
</reference>
<evidence type="ECO:0000313" key="1">
    <source>
        <dbReference type="EMBL" id="TVZ69621.1"/>
    </source>
</evidence>
<protein>
    <submittedName>
        <fullName evidence="1">Uncharacterized protein</fullName>
    </submittedName>
</protein>
<accession>A0A559T4U7</accession>
<proteinExistence type="predicted"/>
<name>A0A559T4U7_SERFO</name>
<reference evidence="1" key="1">
    <citation type="submission" date="2019-06" db="EMBL/GenBank/DDBJ databases">
        <authorList>
            <person name="Deangelis K."/>
            <person name="Huntemann M."/>
            <person name="Clum A."/>
            <person name="Pillay M."/>
            <person name="Palaniappan K."/>
            <person name="Varghese N."/>
            <person name="Mikhailova N."/>
            <person name="Stamatis D."/>
            <person name="Reddy T."/>
            <person name="Daum C."/>
            <person name="Shapiro N."/>
            <person name="Ivanova N."/>
            <person name="Kyrpides N."/>
            <person name="Woyke T."/>
        </authorList>
    </citation>
    <scope>NUCLEOTIDE SEQUENCE [LARGE SCALE GENOMIC DNA]</scope>
    <source>
        <strain evidence="1">128R</strain>
    </source>
</reference>
<dbReference type="EMBL" id="VISQ01000001">
    <property type="protein sequence ID" value="TVZ69621.1"/>
    <property type="molecule type" value="Genomic_DNA"/>
</dbReference>
<organism evidence="1">
    <name type="scientific">Serratia fonticola</name>
    <dbReference type="NCBI Taxonomy" id="47917"/>
    <lineage>
        <taxon>Bacteria</taxon>
        <taxon>Pseudomonadati</taxon>
        <taxon>Pseudomonadota</taxon>
        <taxon>Gammaproteobacteria</taxon>
        <taxon>Enterobacterales</taxon>
        <taxon>Yersiniaceae</taxon>
        <taxon>Serratia</taxon>
    </lineage>
</organism>